<dbReference type="GO" id="GO:0004803">
    <property type="term" value="F:transposase activity"/>
    <property type="evidence" value="ECO:0007669"/>
    <property type="project" value="InterPro"/>
</dbReference>
<accession>T2GB26</accession>
<dbReference type="Pfam" id="PF01527">
    <property type="entry name" value="HTH_Tnp_1"/>
    <property type="match status" value="1"/>
</dbReference>
<dbReference type="RefSeq" id="WP_021760688.1">
    <property type="nucleotide sequence ID" value="NC_022444.1"/>
</dbReference>
<dbReference type="STRING" id="1121448.DGI_2017"/>
<dbReference type="AlphaFoldDB" id="T2GB26"/>
<evidence type="ECO:0000313" key="2">
    <source>
        <dbReference type="Proteomes" id="UP000016587"/>
    </source>
</evidence>
<evidence type="ECO:0000313" key="1">
    <source>
        <dbReference type="EMBL" id="AGW13790.1"/>
    </source>
</evidence>
<dbReference type="SUPFAM" id="SSF48295">
    <property type="entry name" value="TrpR-like"/>
    <property type="match status" value="1"/>
</dbReference>
<reference evidence="1 2" key="1">
    <citation type="journal article" date="2013" name="J. Bacteriol.">
        <title>Roles of HynAB and Ech, the only two hydrogenases found in the model sulfate reducer Desulfovibrio gigas.</title>
        <authorList>
            <person name="Morais-Silva F.O."/>
            <person name="Santos C.I."/>
            <person name="Rodrigues R."/>
            <person name="Pereira I.A."/>
            <person name="Rodrigues-Pousada C."/>
        </authorList>
    </citation>
    <scope>NUCLEOTIDE SEQUENCE [LARGE SCALE GENOMIC DNA]</scope>
    <source>
        <strain evidence="2">ATCC 19364 / DSM 1382 / NCIMB 9332 / VKM B-1759</strain>
    </source>
</reference>
<organism evidence="1 2">
    <name type="scientific">Megalodesulfovibrio gigas (strain ATCC 19364 / DSM 1382 / NCIMB 9332 / VKM B-1759)</name>
    <name type="common">Desulfovibrio gigas</name>
    <dbReference type="NCBI Taxonomy" id="1121448"/>
    <lineage>
        <taxon>Bacteria</taxon>
        <taxon>Pseudomonadati</taxon>
        <taxon>Thermodesulfobacteriota</taxon>
        <taxon>Desulfovibrionia</taxon>
        <taxon>Desulfovibrionales</taxon>
        <taxon>Desulfovibrionaceae</taxon>
        <taxon>Megalodesulfovibrio</taxon>
    </lineage>
</organism>
<name>T2GB26_MEGG1</name>
<gene>
    <name evidence="1" type="ORF">DGI_2017</name>
</gene>
<dbReference type="Proteomes" id="UP000016587">
    <property type="component" value="Chromosome"/>
</dbReference>
<dbReference type="InterPro" id="IPR010921">
    <property type="entry name" value="Trp_repressor/repl_initiator"/>
</dbReference>
<dbReference type="KEGG" id="dgg:DGI_2017"/>
<proteinExistence type="predicted"/>
<dbReference type="PATRIC" id="fig|1121448.10.peg.1974"/>
<dbReference type="InterPro" id="IPR002514">
    <property type="entry name" value="Transposase_8"/>
</dbReference>
<protein>
    <submittedName>
        <fullName evidence="1">Putative transposase IS3/IS911 family protein</fullName>
    </submittedName>
</protein>
<dbReference type="GO" id="GO:0043565">
    <property type="term" value="F:sequence-specific DNA binding"/>
    <property type="evidence" value="ECO:0007669"/>
    <property type="project" value="InterPro"/>
</dbReference>
<dbReference type="HOGENOM" id="CLU_3268992_0_0_7"/>
<dbReference type="GO" id="GO:0006313">
    <property type="term" value="P:DNA transposition"/>
    <property type="evidence" value="ECO:0007669"/>
    <property type="project" value="InterPro"/>
</dbReference>
<keyword evidence="2" id="KW-1185">Reference proteome</keyword>
<sequence>MAELASRHGVHPNQVAAWKQQAKEGIVASFDLPASDGQLIP</sequence>
<reference evidence="2" key="2">
    <citation type="submission" date="2013-07" db="EMBL/GenBank/DDBJ databases">
        <authorList>
            <person name="Morais-Silva F.O."/>
            <person name="Rezende A.M."/>
            <person name="Pimentel C."/>
            <person name="Resende D.M."/>
            <person name="Santos C.I."/>
            <person name="Clemente C."/>
            <person name="de Oliveira L.M."/>
            <person name="da Silva S.M."/>
            <person name="Costa D.A."/>
            <person name="Varela-Raposo A."/>
            <person name="Horacio E.C.A."/>
            <person name="Matos M."/>
            <person name="Flores O."/>
            <person name="Ruiz J.C."/>
            <person name="Rodrigues-Pousada C."/>
        </authorList>
    </citation>
    <scope>NUCLEOTIDE SEQUENCE [LARGE SCALE GENOMIC DNA]</scope>
    <source>
        <strain evidence="2">ATCC 19364 / DSM 1382 / NCIMB 9332 / VKM B-1759</strain>
    </source>
</reference>
<dbReference type="EMBL" id="CP006585">
    <property type="protein sequence ID" value="AGW13790.1"/>
    <property type="molecule type" value="Genomic_DNA"/>
</dbReference>